<organism evidence="2 3">
    <name type="scientific">Panagrolaimus superbus</name>
    <dbReference type="NCBI Taxonomy" id="310955"/>
    <lineage>
        <taxon>Eukaryota</taxon>
        <taxon>Metazoa</taxon>
        <taxon>Ecdysozoa</taxon>
        <taxon>Nematoda</taxon>
        <taxon>Chromadorea</taxon>
        <taxon>Rhabditida</taxon>
        <taxon>Tylenchina</taxon>
        <taxon>Panagrolaimomorpha</taxon>
        <taxon>Panagrolaimoidea</taxon>
        <taxon>Panagrolaimidae</taxon>
        <taxon>Panagrolaimus</taxon>
    </lineage>
</organism>
<dbReference type="Proteomes" id="UP000887577">
    <property type="component" value="Unplaced"/>
</dbReference>
<dbReference type="AlphaFoldDB" id="A0A914Y1B0"/>
<feature type="compositionally biased region" description="Pro residues" evidence="1">
    <location>
        <begin position="310"/>
        <end position="323"/>
    </location>
</feature>
<evidence type="ECO:0000256" key="1">
    <source>
        <dbReference type="SAM" id="MobiDB-lite"/>
    </source>
</evidence>
<proteinExistence type="predicted"/>
<dbReference type="SUPFAM" id="SSF52833">
    <property type="entry name" value="Thioredoxin-like"/>
    <property type="match status" value="1"/>
</dbReference>
<feature type="compositionally biased region" description="Low complexity" evidence="1">
    <location>
        <begin position="341"/>
        <end position="353"/>
    </location>
</feature>
<protein>
    <submittedName>
        <fullName evidence="3">Glutaredoxin domain-containing protein</fullName>
    </submittedName>
</protein>
<evidence type="ECO:0000313" key="2">
    <source>
        <dbReference type="Proteomes" id="UP000887577"/>
    </source>
</evidence>
<keyword evidence="2" id="KW-1185">Reference proteome</keyword>
<feature type="compositionally biased region" description="Pro residues" evidence="1">
    <location>
        <begin position="406"/>
        <end position="421"/>
    </location>
</feature>
<feature type="compositionally biased region" description="Pro residues" evidence="1">
    <location>
        <begin position="379"/>
        <end position="389"/>
    </location>
</feature>
<dbReference type="WBParaSite" id="PSU_v2.g13238.t1">
    <property type="protein sequence ID" value="PSU_v2.g13238.t1"/>
    <property type="gene ID" value="PSU_v2.g13238"/>
</dbReference>
<feature type="compositionally biased region" description="Low complexity" evidence="1">
    <location>
        <begin position="260"/>
        <end position="272"/>
    </location>
</feature>
<feature type="region of interest" description="Disordered" evidence="1">
    <location>
        <begin position="203"/>
        <end position="227"/>
    </location>
</feature>
<dbReference type="Gene3D" id="3.40.30.10">
    <property type="entry name" value="Glutaredoxin"/>
    <property type="match status" value="1"/>
</dbReference>
<name>A0A914Y1B0_9BILA</name>
<feature type="compositionally biased region" description="Pro residues" evidence="1">
    <location>
        <begin position="248"/>
        <end position="259"/>
    </location>
</feature>
<feature type="region of interest" description="Disordered" evidence="1">
    <location>
        <begin position="246"/>
        <end position="394"/>
    </location>
</feature>
<feature type="compositionally biased region" description="Low complexity" evidence="1">
    <location>
        <begin position="422"/>
        <end position="431"/>
    </location>
</feature>
<dbReference type="InterPro" id="IPR036249">
    <property type="entry name" value="Thioredoxin-like_sf"/>
</dbReference>
<feature type="compositionally biased region" description="Polar residues" evidence="1">
    <location>
        <begin position="41"/>
        <end position="57"/>
    </location>
</feature>
<accession>A0A914Y1B0</accession>
<feature type="region of interest" description="Disordered" evidence="1">
    <location>
        <begin position="406"/>
        <end position="431"/>
    </location>
</feature>
<evidence type="ECO:0000313" key="3">
    <source>
        <dbReference type="WBParaSite" id="PSU_v2.g13238.t1"/>
    </source>
</evidence>
<feature type="region of interest" description="Disordered" evidence="1">
    <location>
        <begin position="111"/>
        <end position="130"/>
    </location>
</feature>
<sequence>MNINPLQATNYGPQPAVQALTGYGGQPPSAYLSQQQQQQQNVQTYYPFNSADNNNFPQPAPTPISSPQANIYSVPEQQPNQGYGGQPQQPDPVIYQPQPQQVVAPQQQVNNFNSYPQFPDPEPEASSQPTIDNTNLQQYAQYLDILQKQYGIKLPAAGGSPTSGSTIVVPNNMNEQQQNAAVQNPYAAAVQPQTQSHIQSQLQSSLQGIYPQQGAEHSWNPWQTNAQNNFNNQQQQQVKPIVTTYVPQQPPTAPQPQPQQPQIQIQQPQQQVVYGNNEVYQQPAPQPQPQQQPYYPTDFASSNTVVEPQPKQPQHPKPQPPSAPHIIFPSSIPIPQPRPQQPHVVVHPDVVPHTRPLPQQPKTPVYIQPTYPSILPSTTPLPPPPPQPSPTRSSLEYEREIVVATHPPPTIRAPAPTPTPSRPSSLPLTPSTTSIQALTQQIRRLPAVLYVDSRSPDARRTETLLRETYGLPLVAFYVDKIDKPKAVERHLHQLTAHKGLPYLFICGTFIGSQAHIDNYHANRQVPQLVEFVCSDEKKRKHKKKTSASKVAAAAATSAVVLN</sequence>
<feature type="region of interest" description="Disordered" evidence="1">
    <location>
        <begin position="18"/>
        <end position="95"/>
    </location>
</feature>
<feature type="compositionally biased region" description="Low complexity" evidence="1">
    <location>
        <begin position="369"/>
        <end position="378"/>
    </location>
</feature>
<dbReference type="PROSITE" id="PS51354">
    <property type="entry name" value="GLUTAREDOXIN_2"/>
    <property type="match status" value="1"/>
</dbReference>
<feature type="compositionally biased region" description="Low complexity" evidence="1">
    <location>
        <begin position="75"/>
        <end position="95"/>
    </location>
</feature>
<reference evidence="3" key="1">
    <citation type="submission" date="2022-11" db="UniProtKB">
        <authorList>
            <consortium name="WormBaseParasite"/>
        </authorList>
    </citation>
    <scope>IDENTIFICATION</scope>
</reference>